<keyword evidence="2" id="KW-1185">Reference proteome</keyword>
<name>A0ABS5IZA4_9BACT</name>
<reference evidence="1 2" key="1">
    <citation type="submission" date="2021-04" db="EMBL/GenBank/DDBJ databases">
        <title>Chitinophaga sp. nov., isolated from the rhizosphere soil.</title>
        <authorList>
            <person name="He S."/>
        </authorList>
    </citation>
    <scope>NUCLEOTIDE SEQUENCE [LARGE SCALE GENOMIC DNA]</scope>
    <source>
        <strain evidence="1 2">2R12</strain>
    </source>
</reference>
<evidence type="ECO:0000313" key="2">
    <source>
        <dbReference type="Proteomes" id="UP000676386"/>
    </source>
</evidence>
<organism evidence="1 2">
    <name type="scientific">Chitinophaga hostae</name>
    <dbReference type="NCBI Taxonomy" id="2831022"/>
    <lineage>
        <taxon>Bacteria</taxon>
        <taxon>Pseudomonadati</taxon>
        <taxon>Bacteroidota</taxon>
        <taxon>Chitinophagia</taxon>
        <taxon>Chitinophagales</taxon>
        <taxon>Chitinophagaceae</taxon>
        <taxon>Chitinophaga</taxon>
    </lineage>
</organism>
<dbReference type="EMBL" id="JAGTXB010000004">
    <property type="protein sequence ID" value="MBS0027647.1"/>
    <property type="molecule type" value="Genomic_DNA"/>
</dbReference>
<accession>A0ABS5IZA4</accession>
<gene>
    <name evidence="1" type="ORF">KE626_10035</name>
</gene>
<proteinExistence type="predicted"/>
<dbReference type="Proteomes" id="UP000676386">
    <property type="component" value="Unassembled WGS sequence"/>
</dbReference>
<protein>
    <submittedName>
        <fullName evidence="1">SH3 domain-containing protein</fullName>
    </submittedName>
</protein>
<sequence>MKKAIAILLFLIPIAVFGQAFKRGIIIPAIDSLQNSAKYCCILSPEQGFSVYDKPAGKVIGTLKRSGNPKKDDQVPYKIYLVSGDRKEKVDNYREIGYELYAINYTDSVGGFVKVLDTLKSYWLSVAEIKRQGFKTVCWLDHLMKQSGNELGYYANEPGLRLRKAPDLNSEVIGSVRGDLFEIKLTGEIEGQWGKVKITKYKEHPCNTSLSEKENIAYKTEGWLKVIDDNGEPNLWSYIRGC</sequence>
<evidence type="ECO:0000313" key="1">
    <source>
        <dbReference type="EMBL" id="MBS0027647.1"/>
    </source>
</evidence>
<comment type="caution">
    <text evidence="1">The sequence shown here is derived from an EMBL/GenBank/DDBJ whole genome shotgun (WGS) entry which is preliminary data.</text>
</comment>
<dbReference type="RefSeq" id="WP_211972753.1">
    <property type="nucleotide sequence ID" value="NZ_CBFHAM010000001.1"/>
</dbReference>